<dbReference type="SUPFAM" id="SSF55874">
    <property type="entry name" value="ATPase domain of HSP90 chaperone/DNA topoisomerase II/histidine kinase"/>
    <property type="match status" value="1"/>
</dbReference>
<protein>
    <submittedName>
        <fullName evidence="3">Sensor protein CitS</fullName>
        <ecNumber evidence="3">2.7.13.3</ecNumber>
    </submittedName>
</protein>
<dbReference type="SMART" id="SM00387">
    <property type="entry name" value="HATPase_c"/>
    <property type="match status" value="1"/>
</dbReference>
<comment type="caution">
    <text evidence="3">The sequence shown here is derived from an EMBL/GenBank/DDBJ whole genome shotgun (WGS) entry which is preliminary data.</text>
</comment>
<dbReference type="PANTHER" id="PTHR43547:SF10">
    <property type="entry name" value="SENSOR HISTIDINE KINASE DCUS"/>
    <property type="match status" value="1"/>
</dbReference>
<feature type="domain" description="Histidine kinase" evidence="2">
    <location>
        <begin position="1"/>
        <end position="113"/>
    </location>
</feature>
<dbReference type="InterPro" id="IPR036890">
    <property type="entry name" value="HATPase_C_sf"/>
</dbReference>
<name>A0A645EQX0_9ZZZZ</name>
<dbReference type="PROSITE" id="PS50109">
    <property type="entry name" value="HIS_KIN"/>
    <property type="match status" value="1"/>
</dbReference>
<reference evidence="3" key="1">
    <citation type="submission" date="2019-08" db="EMBL/GenBank/DDBJ databases">
        <authorList>
            <person name="Kucharzyk K."/>
            <person name="Murdoch R.W."/>
            <person name="Higgins S."/>
            <person name="Loffler F."/>
        </authorList>
    </citation>
    <scope>NUCLEOTIDE SEQUENCE</scope>
</reference>
<dbReference type="EC" id="2.7.13.3" evidence="3"/>
<dbReference type="GO" id="GO:0000155">
    <property type="term" value="F:phosphorelay sensor kinase activity"/>
    <property type="evidence" value="ECO:0007669"/>
    <property type="project" value="TreeGrafter"/>
</dbReference>
<organism evidence="3">
    <name type="scientific">bioreactor metagenome</name>
    <dbReference type="NCBI Taxonomy" id="1076179"/>
    <lineage>
        <taxon>unclassified sequences</taxon>
        <taxon>metagenomes</taxon>
        <taxon>ecological metagenomes</taxon>
    </lineage>
</organism>
<accession>A0A645EQX0</accession>
<gene>
    <name evidence="3" type="primary">citS_6</name>
    <name evidence="3" type="ORF">SDC9_150227</name>
</gene>
<evidence type="ECO:0000259" key="2">
    <source>
        <dbReference type="PROSITE" id="PS50109"/>
    </source>
</evidence>
<dbReference type="AlphaFoldDB" id="A0A645EQX0"/>
<evidence type="ECO:0000313" key="3">
    <source>
        <dbReference type="EMBL" id="MPN03004.1"/>
    </source>
</evidence>
<dbReference type="Pfam" id="PF02518">
    <property type="entry name" value="HATPase_c"/>
    <property type="match status" value="1"/>
</dbReference>
<proteinExistence type="predicted"/>
<sequence length="113" mass="13060">MDNNLKELNINDYELSEVLNNLLDNAFEAVDNNNREVILRITNEDGKYIIEIRNKGTTIKPENISKIFKRGFSTKEGKNRGYGLHNVKKIVEHIGGEIQLFFEGDYTIFKVLI</sequence>
<evidence type="ECO:0000256" key="1">
    <source>
        <dbReference type="ARBA" id="ARBA00022553"/>
    </source>
</evidence>
<dbReference type="InterPro" id="IPR005467">
    <property type="entry name" value="His_kinase_dom"/>
</dbReference>
<keyword evidence="3" id="KW-0808">Transferase</keyword>
<keyword evidence="1" id="KW-0597">Phosphoprotein</keyword>
<dbReference type="EMBL" id="VSSQ01048956">
    <property type="protein sequence ID" value="MPN03004.1"/>
    <property type="molecule type" value="Genomic_DNA"/>
</dbReference>
<dbReference type="InterPro" id="IPR003594">
    <property type="entry name" value="HATPase_dom"/>
</dbReference>
<dbReference type="Gene3D" id="3.30.565.10">
    <property type="entry name" value="Histidine kinase-like ATPase, C-terminal domain"/>
    <property type="match status" value="1"/>
</dbReference>
<dbReference type="PANTHER" id="PTHR43547">
    <property type="entry name" value="TWO-COMPONENT HISTIDINE KINASE"/>
    <property type="match status" value="1"/>
</dbReference>